<dbReference type="OrthoDB" id="5148050at2759"/>
<dbReference type="EMBL" id="LFZO01000372">
    <property type="protein sequence ID" value="KXT09111.1"/>
    <property type="molecule type" value="Genomic_DNA"/>
</dbReference>
<accession>A0A139I337</accession>
<keyword evidence="2" id="KW-1185">Reference proteome</keyword>
<gene>
    <name evidence="1" type="ORF">AC579_10197</name>
</gene>
<evidence type="ECO:0000313" key="1">
    <source>
        <dbReference type="EMBL" id="KXT09111.1"/>
    </source>
</evidence>
<name>A0A139I337_9PEZI</name>
<comment type="caution">
    <text evidence="1">The sequence shown here is derived from an EMBL/GenBank/DDBJ whole genome shotgun (WGS) entry which is preliminary data.</text>
</comment>
<dbReference type="Proteomes" id="UP000073492">
    <property type="component" value="Unassembled WGS sequence"/>
</dbReference>
<dbReference type="AlphaFoldDB" id="A0A139I337"/>
<organism evidence="1 2">
    <name type="scientific">Pseudocercospora musae</name>
    <dbReference type="NCBI Taxonomy" id="113226"/>
    <lineage>
        <taxon>Eukaryota</taxon>
        <taxon>Fungi</taxon>
        <taxon>Dikarya</taxon>
        <taxon>Ascomycota</taxon>
        <taxon>Pezizomycotina</taxon>
        <taxon>Dothideomycetes</taxon>
        <taxon>Dothideomycetidae</taxon>
        <taxon>Mycosphaerellales</taxon>
        <taxon>Mycosphaerellaceae</taxon>
        <taxon>Pseudocercospora</taxon>
    </lineage>
</organism>
<proteinExistence type="predicted"/>
<sequence length="241" mass="26679">MSTQATKTPAAPGLTRINKWTPELVQDLEVIISPVKETTNEYTRNISPTSHYWQADVSFKLKDSEGRILRQAGVGIPYNRGATYGEDYAYCTLPRELGDKIAGAATAAGLRCKADDDRLPSTDTAWWKTINNMKDLVGVVLKSGDFENRDLEVLFEQTKMGVRANLDFCVSLKLSKTGPNSEKLEAKDEFRVVIDCSRVSLKEVEVDIEPPPIKARIPQAKAHKDDVAPDSLLDRLATLGI</sequence>
<protein>
    <submittedName>
        <fullName evidence="1">Uncharacterized protein</fullName>
    </submittedName>
</protein>
<evidence type="ECO:0000313" key="2">
    <source>
        <dbReference type="Proteomes" id="UP000073492"/>
    </source>
</evidence>
<reference evidence="1 2" key="1">
    <citation type="submission" date="2015-07" db="EMBL/GenBank/DDBJ databases">
        <title>Comparative genomics of the Sigatoka disease complex on banana suggests a link between parallel evolutionary changes in Pseudocercospora fijiensis and Pseudocercospora eumusae and increased virulence on the banana host.</title>
        <authorList>
            <person name="Chang T.-C."/>
            <person name="Salvucci A."/>
            <person name="Crous P.W."/>
            <person name="Stergiopoulos I."/>
        </authorList>
    </citation>
    <scope>NUCLEOTIDE SEQUENCE [LARGE SCALE GENOMIC DNA]</scope>
    <source>
        <strain evidence="1 2">CBS 116634</strain>
    </source>
</reference>